<reference evidence="2 3" key="1">
    <citation type="submission" date="2020-06" db="EMBL/GenBank/DDBJ databases">
        <authorList>
            <person name="Criscuolo A."/>
        </authorList>
    </citation>
    <scope>NUCLEOTIDE SEQUENCE [LARGE SCALE GENOMIC DNA]</scope>
    <source>
        <strain evidence="2">PXU-55</strain>
    </source>
</reference>
<evidence type="ECO:0000313" key="3">
    <source>
        <dbReference type="Proteomes" id="UP000533639"/>
    </source>
</evidence>
<dbReference type="RefSeq" id="WP_180861546.1">
    <property type="nucleotide sequence ID" value="NZ_CAIJDE010000064.1"/>
</dbReference>
<dbReference type="EMBL" id="CAIJDE010000064">
    <property type="protein sequence ID" value="CAC9976805.1"/>
    <property type="molecule type" value="Genomic_DNA"/>
</dbReference>
<feature type="transmembrane region" description="Helical" evidence="1">
    <location>
        <begin position="6"/>
        <end position="25"/>
    </location>
</feature>
<comment type="caution">
    <text evidence="2">The sequence shown here is derived from an EMBL/GenBank/DDBJ whole genome shotgun (WGS) entry which is preliminary data.</text>
</comment>
<gene>
    <name evidence="2" type="ORF">FLAPXU55_04533</name>
</gene>
<accession>A0A9N8J5T0</accession>
<sequence length="142" mass="17115">MKPKPFYIYRAFFIIFISACFLWMIRKDAFKERATYIGYRDKDLEKEIGTSLEEYLKTKSMITLQFNGSEKYDNSILNRFQLEIQKIKKAENSNKGIHLIFSKKTTYENVIRSFQICKIEDCPTYIPDGYDFWVFPYYKKIN</sequence>
<evidence type="ECO:0000256" key="1">
    <source>
        <dbReference type="SAM" id="Phobius"/>
    </source>
</evidence>
<organism evidence="2 3">
    <name type="scientific">Flavobacterium panici</name>
    <dbReference type="NCBI Taxonomy" id="2654843"/>
    <lineage>
        <taxon>Bacteria</taxon>
        <taxon>Pseudomonadati</taxon>
        <taxon>Bacteroidota</taxon>
        <taxon>Flavobacteriia</taxon>
        <taxon>Flavobacteriales</taxon>
        <taxon>Flavobacteriaceae</taxon>
        <taxon>Flavobacterium</taxon>
    </lineage>
</organism>
<keyword evidence="3" id="KW-1185">Reference proteome</keyword>
<dbReference type="AlphaFoldDB" id="A0A9N8J5T0"/>
<evidence type="ECO:0000313" key="2">
    <source>
        <dbReference type="EMBL" id="CAC9976805.1"/>
    </source>
</evidence>
<keyword evidence="1" id="KW-0812">Transmembrane</keyword>
<dbReference type="Proteomes" id="UP000533639">
    <property type="component" value="Unassembled WGS sequence"/>
</dbReference>
<keyword evidence="1" id="KW-0472">Membrane</keyword>
<proteinExistence type="predicted"/>
<keyword evidence="1" id="KW-1133">Transmembrane helix</keyword>
<protein>
    <submittedName>
        <fullName evidence="2">Uncharacterized protein</fullName>
    </submittedName>
</protein>
<name>A0A9N8J5T0_9FLAO</name>